<dbReference type="EMBL" id="REFW01000001">
    <property type="protein sequence ID" value="RMB61425.1"/>
    <property type="molecule type" value="Genomic_DNA"/>
</dbReference>
<dbReference type="PANTHER" id="PTHR35007:SF1">
    <property type="entry name" value="PILUS ASSEMBLY PROTEIN"/>
    <property type="match status" value="1"/>
</dbReference>
<gene>
    <name evidence="2" type="ORF">EAX62_01850</name>
</gene>
<evidence type="ECO:0000313" key="3">
    <source>
        <dbReference type="Proteomes" id="UP000275256"/>
    </source>
</evidence>
<sequence>MVLCGTAVGLGLFGIVVGATRRTVRLVDALALLDGHPALVAPVATSGGTGLEGAGGWLQRRLRLPVTARQQQLLLLQDRTVADFFAEKLVLALAGLLLPVLWMVLQVAVGTPPDMLPLLFSAAGGVLGYFLADWRLARSSHQLRRTTTESIHTFFDLVALERMANASATQSVAAAASISDAPLFRRITSGLERARLEQTAPWPELRRVATEWNVPELDDFADVMQLEEQGAALAEVLQARVRELRDAHLAEQRTAAHSDTESLTLWMTLPALLLGLAFIIPPLLRLTTP</sequence>
<proteinExistence type="predicted"/>
<organism evidence="2 3">
    <name type="scientific">Tessaracoccus antarcticus</name>
    <dbReference type="NCBI Taxonomy" id="2479848"/>
    <lineage>
        <taxon>Bacteria</taxon>
        <taxon>Bacillati</taxon>
        <taxon>Actinomycetota</taxon>
        <taxon>Actinomycetes</taxon>
        <taxon>Propionibacteriales</taxon>
        <taxon>Propionibacteriaceae</taxon>
        <taxon>Tessaracoccus</taxon>
    </lineage>
</organism>
<keyword evidence="1" id="KW-0472">Membrane</keyword>
<keyword evidence="1" id="KW-1133">Transmembrane helix</keyword>
<keyword evidence="3" id="KW-1185">Reference proteome</keyword>
<feature type="transmembrane region" description="Helical" evidence="1">
    <location>
        <begin position="38"/>
        <end position="58"/>
    </location>
</feature>
<accession>A0A3M0G8W7</accession>
<name>A0A3M0G8W7_9ACTN</name>
<protein>
    <recommendedName>
        <fullName evidence="4">Type II secretion system protein GspF domain-containing protein</fullName>
    </recommendedName>
</protein>
<feature type="transmembrane region" description="Helical" evidence="1">
    <location>
        <begin position="89"/>
        <end position="109"/>
    </location>
</feature>
<evidence type="ECO:0000313" key="2">
    <source>
        <dbReference type="EMBL" id="RMB61425.1"/>
    </source>
</evidence>
<reference evidence="2 3" key="1">
    <citation type="submission" date="2018-10" db="EMBL/GenBank/DDBJ databases">
        <title>Tessaracoccus antarcticuss sp. nov., isolated from sediment.</title>
        <authorList>
            <person name="Zhou L.Y."/>
            <person name="Du Z.J."/>
        </authorList>
    </citation>
    <scope>NUCLEOTIDE SEQUENCE [LARGE SCALE GENOMIC DNA]</scope>
    <source>
        <strain evidence="2 3">JDX10</strain>
    </source>
</reference>
<feature type="transmembrane region" description="Helical" evidence="1">
    <location>
        <begin position="263"/>
        <end position="284"/>
    </location>
</feature>
<dbReference type="AlphaFoldDB" id="A0A3M0G8W7"/>
<dbReference type="Proteomes" id="UP000275256">
    <property type="component" value="Unassembled WGS sequence"/>
</dbReference>
<comment type="caution">
    <text evidence="2">The sequence shown here is derived from an EMBL/GenBank/DDBJ whole genome shotgun (WGS) entry which is preliminary data.</text>
</comment>
<keyword evidence="1" id="KW-0812">Transmembrane</keyword>
<evidence type="ECO:0000256" key="1">
    <source>
        <dbReference type="SAM" id="Phobius"/>
    </source>
</evidence>
<dbReference type="PANTHER" id="PTHR35007">
    <property type="entry name" value="INTEGRAL MEMBRANE PROTEIN-RELATED"/>
    <property type="match status" value="1"/>
</dbReference>
<feature type="transmembrane region" description="Helical" evidence="1">
    <location>
        <begin position="115"/>
        <end position="136"/>
    </location>
</feature>
<evidence type="ECO:0008006" key="4">
    <source>
        <dbReference type="Google" id="ProtNLM"/>
    </source>
</evidence>